<feature type="chain" id="PRO_5026352025" evidence="1">
    <location>
        <begin position="30"/>
        <end position="493"/>
    </location>
</feature>
<evidence type="ECO:0000256" key="1">
    <source>
        <dbReference type="SAM" id="SignalP"/>
    </source>
</evidence>
<dbReference type="CDD" id="cd13399">
    <property type="entry name" value="Slt35-like"/>
    <property type="match status" value="1"/>
</dbReference>
<keyword evidence="1" id="KW-0732">Signal</keyword>
<accession>A0A6I6MLI9</accession>
<dbReference type="Gene3D" id="1.10.101.10">
    <property type="entry name" value="PGBD-like superfamily/PGBD"/>
    <property type="match status" value="2"/>
</dbReference>
<dbReference type="KEGG" id="tsv:DSM104635_00964"/>
<dbReference type="EC" id="4.2.2.-" evidence="4"/>
<evidence type="ECO:0000313" key="5">
    <source>
        <dbReference type="Proteomes" id="UP000431269"/>
    </source>
</evidence>
<gene>
    <name evidence="4" type="primary">mltB</name>
    <name evidence="4" type="ORF">DSM104635_00964</name>
</gene>
<dbReference type="PROSITE" id="PS51257">
    <property type="entry name" value="PROKAR_LIPOPROTEIN"/>
    <property type="match status" value="1"/>
</dbReference>
<evidence type="ECO:0000259" key="2">
    <source>
        <dbReference type="Pfam" id="PF01471"/>
    </source>
</evidence>
<dbReference type="InterPro" id="IPR023346">
    <property type="entry name" value="Lysozyme-like_dom_sf"/>
</dbReference>
<reference evidence="5" key="1">
    <citation type="submission" date="2019-12" db="EMBL/GenBank/DDBJ databases">
        <title>Complete genome of Terracaulis silvestris 0127_4.</title>
        <authorList>
            <person name="Vieira S."/>
            <person name="Riedel T."/>
            <person name="Sproer C."/>
            <person name="Pascual J."/>
            <person name="Boedeker C."/>
            <person name="Overmann J."/>
        </authorList>
    </citation>
    <scope>NUCLEOTIDE SEQUENCE [LARGE SCALE GENOMIC DNA]</scope>
    <source>
        <strain evidence="5">0127_4</strain>
    </source>
</reference>
<evidence type="ECO:0000259" key="3">
    <source>
        <dbReference type="Pfam" id="PF13406"/>
    </source>
</evidence>
<dbReference type="GO" id="GO:0009253">
    <property type="term" value="P:peptidoglycan catabolic process"/>
    <property type="evidence" value="ECO:0007669"/>
    <property type="project" value="TreeGrafter"/>
</dbReference>
<dbReference type="PANTHER" id="PTHR30163:SF9">
    <property type="entry name" value="MEMBRANE-BOUND LYTIC MUREIN TRANSGLYCOSYLASE B"/>
    <property type="match status" value="1"/>
</dbReference>
<dbReference type="Proteomes" id="UP000431269">
    <property type="component" value="Chromosome"/>
</dbReference>
<dbReference type="Pfam" id="PF01471">
    <property type="entry name" value="PG_binding_1"/>
    <property type="match status" value="2"/>
</dbReference>
<feature type="domain" description="Transglycosylase SLT" evidence="3">
    <location>
        <begin position="45"/>
        <end position="336"/>
    </location>
</feature>
<evidence type="ECO:0000313" key="4">
    <source>
        <dbReference type="EMBL" id="QGZ94148.1"/>
    </source>
</evidence>
<dbReference type="InterPro" id="IPR011970">
    <property type="entry name" value="MltB_2"/>
</dbReference>
<dbReference type="InterPro" id="IPR043426">
    <property type="entry name" value="MltB-like"/>
</dbReference>
<dbReference type="SUPFAM" id="SSF47090">
    <property type="entry name" value="PGBD-like"/>
    <property type="match status" value="2"/>
</dbReference>
<keyword evidence="4" id="KW-0456">Lyase</keyword>
<name>A0A6I6MLI9_9CAUL</name>
<dbReference type="GO" id="GO:0008933">
    <property type="term" value="F:peptidoglycan lytic transglycosylase activity"/>
    <property type="evidence" value="ECO:0007669"/>
    <property type="project" value="TreeGrafter"/>
</dbReference>
<dbReference type="NCBIfam" id="TIGR02283">
    <property type="entry name" value="MltB_2"/>
    <property type="match status" value="1"/>
</dbReference>
<feature type="domain" description="Peptidoglycan binding-like" evidence="2">
    <location>
        <begin position="433"/>
        <end position="487"/>
    </location>
</feature>
<protein>
    <submittedName>
        <fullName evidence="4">Membrane-bound lytic murein transglycosylase B</fullName>
        <ecNumber evidence="4">4.2.2.-</ecNumber>
    </submittedName>
</protein>
<dbReference type="Pfam" id="PF13406">
    <property type="entry name" value="SLT_2"/>
    <property type="match status" value="1"/>
</dbReference>
<dbReference type="Gene3D" id="1.10.8.350">
    <property type="entry name" value="Bacterial muramidase"/>
    <property type="match status" value="1"/>
</dbReference>
<dbReference type="InterPro" id="IPR031304">
    <property type="entry name" value="SLT_2"/>
</dbReference>
<dbReference type="InterPro" id="IPR036366">
    <property type="entry name" value="PGBDSf"/>
</dbReference>
<dbReference type="SUPFAM" id="SSF53955">
    <property type="entry name" value="Lysozyme-like"/>
    <property type="match status" value="1"/>
</dbReference>
<dbReference type="EMBL" id="CP047045">
    <property type="protein sequence ID" value="QGZ94148.1"/>
    <property type="molecule type" value="Genomic_DNA"/>
</dbReference>
<proteinExistence type="predicted"/>
<dbReference type="InterPro" id="IPR036365">
    <property type="entry name" value="PGBD-like_sf"/>
</dbReference>
<dbReference type="Gene3D" id="1.10.530.10">
    <property type="match status" value="1"/>
</dbReference>
<keyword evidence="5" id="KW-1185">Reference proteome</keyword>
<dbReference type="PANTHER" id="PTHR30163">
    <property type="entry name" value="MEMBRANE-BOUND LYTIC MUREIN TRANSGLYCOSYLASE B"/>
    <property type="match status" value="1"/>
</dbReference>
<dbReference type="InterPro" id="IPR002477">
    <property type="entry name" value="Peptidoglycan-bd-like"/>
</dbReference>
<feature type="domain" description="Peptidoglycan binding-like" evidence="2">
    <location>
        <begin position="359"/>
        <end position="413"/>
    </location>
</feature>
<feature type="signal peptide" evidence="1">
    <location>
        <begin position="1"/>
        <end position="29"/>
    </location>
</feature>
<organism evidence="4 5">
    <name type="scientific">Terricaulis silvestris</name>
    <dbReference type="NCBI Taxonomy" id="2686094"/>
    <lineage>
        <taxon>Bacteria</taxon>
        <taxon>Pseudomonadati</taxon>
        <taxon>Pseudomonadota</taxon>
        <taxon>Alphaproteobacteria</taxon>
        <taxon>Caulobacterales</taxon>
        <taxon>Caulobacteraceae</taxon>
        <taxon>Terricaulis</taxon>
    </lineage>
</organism>
<sequence length="493" mass="53985">MKGYQMARGLVLAAAISLAIACGPTSVVAQSRQPPSFQSSGNQAFDEWRDDFARRAVERGRDPAVLARLLSGITPDERVIELDQRQPEFVSPVWDYVNNRVTTRRIDDGRALQSEIGGTLRDVEQRYGVPTGIILGIWGLESNYGEAALNYDAAAALATLAYEGRRRQQFENYLIALAEMVERGLADQQQLRSSWAGALGQPQFMPDVYLTTAVDWDNDGHRDIWTNRGDTAASIGNYLQDRGWRRDEPVFDEVRLPSNFNYALADSTLRSVADWSERGVMRVSGGAWPGSERNLQAQLFLPAGAEGPALLLHHNFGVIRRYNNSDRYALVVALLARTFDGGSGSLAASWPTHAGSLNREQTLELQTLLNGLGYDAGSPDGLFGTKTRGAVRQFQGDQSLAADGFPTAALLDQIRVRAGVTPEPAREPRGLQRAGIRELQRLLNRLGYSAGRADGVIGGRTRDAIRDFERARGMEVRGRATDVVLEAARAAAG</sequence>
<dbReference type="AlphaFoldDB" id="A0A6I6MLI9"/>